<name>A0A916RM53_9HYPH</name>
<keyword evidence="3" id="KW-0472">Membrane</keyword>
<keyword evidence="3" id="KW-1133">Transmembrane helix</keyword>
<gene>
    <name evidence="4" type="ORF">GCM10011385_13900</name>
</gene>
<feature type="region of interest" description="Disordered" evidence="2">
    <location>
        <begin position="1"/>
        <end position="104"/>
    </location>
</feature>
<dbReference type="AlphaFoldDB" id="A0A916RM53"/>
<dbReference type="EMBL" id="BMIF01000003">
    <property type="protein sequence ID" value="GGA61430.1"/>
    <property type="molecule type" value="Genomic_DNA"/>
</dbReference>
<dbReference type="RefSeq" id="WP_188720240.1">
    <property type="nucleotide sequence ID" value="NZ_BMIF01000003.1"/>
</dbReference>
<feature type="compositionally biased region" description="Basic residues" evidence="2">
    <location>
        <begin position="1"/>
        <end position="11"/>
    </location>
</feature>
<dbReference type="Proteomes" id="UP000636264">
    <property type="component" value="Unassembled WGS sequence"/>
</dbReference>
<reference evidence="4" key="2">
    <citation type="submission" date="2020-09" db="EMBL/GenBank/DDBJ databases">
        <authorList>
            <person name="Sun Q."/>
            <person name="Zhou Y."/>
        </authorList>
    </citation>
    <scope>NUCLEOTIDE SEQUENCE</scope>
    <source>
        <strain evidence="4">CGMCC 1.15320</strain>
    </source>
</reference>
<accession>A0A916RM53</accession>
<evidence type="ECO:0000256" key="2">
    <source>
        <dbReference type="SAM" id="MobiDB-lite"/>
    </source>
</evidence>
<evidence type="ECO:0000313" key="4">
    <source>
        <dbReference type="EMBL" id="GGA61430.1"/>
    </source>
</evidence>
<feature type="compositionally biased region" description="Basic and acidic residues" evidence="2">
    <location>
        <begin position="12"/>
        <end position="25"/>
    </location>
</feature>
<keyword evidence="5" id="KW-1185">Reference proteome</keyword>
<feature type="compositionally biased region" description="Low complexity" evidence="2">
    <location>
        <begin position="26"/>
        <end position="49"/>
    </location>
</feature>
<feature type="coiled-coil region" evidence="1">
    <location>
        <begin position="141"/>
        <end position="308"/>
    </location>
</feature>
<evidence type="ECO:0000256" key="3">
    <source>
        <dbReference type="SAM" id="Phobius"/>
    </source>
</evidence>
<evidence type="ECO:0000256" key="1">
    <source>
        <dbReference type="SAM" id="Coils"/>
    </source>
</evidence>
<comment type="caution">
    <text evidence="4">The sequence shown here is derived from an EMBL/GenBank/DDBJ whole genome shotgun (WGS) entry which is preliminary data.</text>
</comment>
<evidence type="ECO:0000313" key="5">
    <source>
        <dbReference type="Proteomes" id="UP000636264"/>
    </source>
</evidence>
<organism evidence="4 5">
    <name type="scientific">Nitratireductor aestuarii</name>
    <dbReference type="NCBI Taxonomy" id="1735103"/>
    <lineage>
        <taxon>Bacteria</taxon>
        <taxon>Pseudomonadati</taxon>
        <taxon>Pseudomonadota</taxon>
        <taxon>Alphaproteobacteria</taxon>
        <taxon>Hyphomicrobiales</taxon>
        <taxon>Phyllobacteriaceae</taxon>
        <taxon>Nitratireductor</taxon>
    </lineage>
</organism>
<dbReference type="Gene3D" id="1.10.287.1490">
    <property type="match status" value="1"/>
</dbReference>
<protein>
    <submittedName>
        <fullName evidence="4">Tail protein</fullName>
    </submittedName>
</protein>
<sequence length="475" mass="49457">MVKTPRTRHSTSKREPVTIDLEAVKAEGAPETPAEAEAEAAAPVETEVTQPQPDPEDVLLAEAEREDVAAEAAGNGSDLPPSDAAQETTVTPPPAAPRSGRGGAIAGGVIGGLVALLLAGGLQYSGVLPPLNNAPQSDTGVQALRDEISGLQSQIAELKNQPAAPAPNLDEALAEPRQQIAQLRETVQSLEQQVASGGSGDQTQALAELEQRRSELETSFQELSQRLNQSGAADGELAQRLESAERELAGLRETVQSAGTESREAATEASNEAVSAVTTRIDEIAGQVEALSKRLEELSTEVARQDEGPKVALVVAASALKSAVDRGHSFASELETYSSIASNASELDSLRPYAENGIPTLASLSEEASDFASKIAAAENAVPESAGLVERFTSSVKSVVTVRPVGEVQGEQPSAIAARVEAAVQRGDLPVALREFETLPENMKNLGADFAAKLRARQAANEVLDKALSSALKPA</sequence>
<feature type="transmembrane region" description="Helical" evidence="3">
    <location>
        <begin position="104"/>
        <end position="124"/>
    </location>
</feature>
<proteinExistence type="predicted"/>
<keyword evidence="1" id="KW-0175">Coiled coil</keyword>
<keyword evidence="3" id="KW-0812">Transmembrane</keyword>
<reference evidence="4" key="1">
    <citation type="journal article" date="2014" name="Int. J. Syst. Evol. Microbiol.">
        <title>Complete genome sequence of Corynebacterium casei LMG S-19264T (=DSM 44701T), isolated from a smear-ripened cheese.</title>
        <authorList>
            <consortium name="US DOE Joint Genome Institute (JGI-PGF)"/>
            <person name="Walter F."/>
            <person name="Albersmeier A."/>
            <person name="Kalinowski J."/>
            <person name="Ruckert C."/>
        </authorList>
    </citation>
    <scope>NUCLEOTIDE SEQUENCE</scope>
    <source>
        <strain evidence="4">CGMCC 1.15320</strain>
    </source>
</reference>